<dbReference type="EMBL" id="JAHUTJ010078512">
    <property type="protein sequence ID" value="MED6295345.1"/>
    <property type="molecule type" value="Genomic_DNA"/>
</dbReference>
<evidence type="ECO:0000256" key="1">
    <source>
        <dbReference type="SAM" id="MobiDB-lite"/>
    </source>
</evidence>
<evidence type="ECO:0000313" key="3">
    <source>
        <dbReference type="Proteomes" id="UP001352852"/>
    </source>
</evidence>
<name>A0ABU7F8C0_9TELE</name>
<organism evidence="2 3">
    <name type="scientific">Characodon lateralis</name>
    <dbReference type="NCBI Taxonomy" id="208331"/>
    <lineage>
        <taxon>Eukaryota</taxon>
        <taxon>Metazoa</taxon>
        <taxon>Chordata</taxon>
        <taxon>Craniata</taxon>
        <taxon>Vertebrata</taxon>
        <taxon>Euteleostomi</taxon>
        <taxon>Actinopterygii</taxon>
        <taxon>Neopterygii</taxon>
        <taxon>Teleostei</taxon>
        <taxon>Neoteleostei</taxon>
        <taxon>Acanthomorphata</taxon>
        <taxon>Ovalentaria</taxon>
        <taxon>Atherinomorphae</taxon>
        <taxon>Cyprinodontiformes</taxon>
        <taxon>Goodeidae</taxon>
        <taxon>Characodon</taxon>
    </lineage>
</organism>
<sequence>MLKMEGRGGGEEERNGKEKRERTYRLSSLFKLFTPVLWLGFNRTLSLPLAFGLSPSYTHSRTHTLSPFSDLMMSVLFDRRRYCQCQLPTDALCLTTPGLTQTQKAITVCSSGASRIPDKRERSQFLNDVAQAYI</sequence>
<reference evidence="2 3" key="1">
    <citation type="submission" date="2021-06" db="EMBL/GenBank/DDBJ databases">
        <authorList>
            <person name="Palmer J.M."/>
        </authorList>
    </citation>
    <scope>NUCLEOTIDE SEQUENCE [LARGE SCALE GENOMIC DNA]</scope>
    <source>
        <strain evidence="2 3">CL_MEX2019</strain>
        <tissue evidence="2">Muscle</tissue>
    </source>
</reference>
<comment type="caution">
    <text evidence="2">The sequence shown here is derived from an EMBL/GenBank/DDBJ whole genome shotgun (WGS) entry which is preliminary data.</text>
</comment>
<dbReference type="Proteomes" id="UP001352852">
    <property type="component" value="Unassembled WGS sequence"/>
</dbReference>
<evidence type="ECO:0000313" key="2">
    <source>
        <dbReference type="EMBL" id="MED6295345.1"/>
    </source>
</evidence>
<protein>
    <submittedName>
        <fullName evidence="2">Uncharacterized protein</fullName>
    </submittedName>
</protein>
<feature type="region of interest" description="Disordered" evidence="1">
    <location>
        <begin position="1"/>
        <end position="20"/>
    </location>
</feature>
<gene>
    <name evidence="2" type="ORF">CHARACLAT_030807</name>
</gene>
<keyword evidence="3" id="KW-1185">Reference proteome</keyword>
<accession>A0ABU7F8C0</accession>
<proteinExistence type="predicted"/>